<evidence type="ECO:0000313" key="7">
    <source>
        <dbReference type="EMBL" id="SDO43678.1"/>
    </source>
</evidence>
<dbReference type="OrthoDB" id="1074031at2"/>
<evidence type="ECO:0000256" key="4">
    <source>
        <dbReference type="ARBA" id="ARBA00023315"/>
    </source>
</evidence>
<dbReference type="SUPFAM" id="SSF55729">
    <property type="entry name" value="Acyl-CoA N-acyltransferases (Nat)"/>
    <property type="match status" value="1"/>
</dbReference>
<dbReference type="Pfam" id="PF00583">
    <property type="entry name" value="Acetyltransf_1"/>
    <property type="match status" value="1"/>
</dbReference>
<dbReference type="PANTHER" id="PTHR36449:SF1">
    <property type="entry name" value="ACETYLTRANSFERASE"/>
    <property type="match status" value="1"/>
</dbReference>
<dbReference type="PANTHER" id="PTHR36449">
    <property type="entry name" value="ACETYLTRANSFERASE-RELATED"/>
    <property type="match status" value="1"/>
</dbReference>
<dbReference type="RefSeq" id="WP_091854575.1">
    <property type="nucleotide sequence ID" value="NZ_FNIW01000020.1"/>
</dbReference>
<dbReference type="InterPro" id="IPR000182">
    <property type="entry name" value="GNAT_dom"/>
</dbReference>
<dbReference type="GO" id="GO:0016747">
    <property type="term" value="F:acyltransferase activity, transferring groups other than amino-acyl groups"/>
    <property type="evidence" value="ECO:0007669"/>
    <property type="project" value="InterPro"/>
</dbReference>
<organism evidence="7 8">
    <name type="scientific">Prevotella communis</name>
    <dbReference type="NCBI Taxonomy" id="2913614"/>
    <lineage>
        <taxon>Bacteria</taxon>
        <taxon>Pseudomonadati</taxon>
        <taxon>Bacteroidota</taxon>
        <taxon>Bacteroidia</taxon>
        <taxon>Bacteroidales</taxon>
        <taxon>Prevotellaceae</taxon>
        <taxon>Prevotella</taxon>
    </lineage>
</organism>
<sequence length="194" mass="22272">MQSGNNEEYIDLIFERIEDASILSNFYCGIPDMDDFIHGKLQGYLNRTECDAYVIKQNDDIVAMLSLGNDTLSLDDDDKDDMKSGFIPKPTVALEKQSFLEETEFPAIEITYLAVERDRRGQGIGEFIINQVEKKVLRDNPECEFITVEAYKTKDYSAVGFYARCHFTPAEPPIGYKDTLRMYKVLHPTILQEE</sequence>
<dbReference type="PROSITE" id="PS51186">
    <property type="entry name" value="GNAT"/>
    <property type="match status" value="1"/>
</dbReference>
<evidence type="ECO:0000256" key="3">
    <source>
        <dbReference type="ARBA" id="ARBA00022679"/>
    </source>
</evidence>
<evidence type="ECO:0000256" key="2">
    <source>
        <dbReference type="ARBA" id="ARBA00022649"/>
    </source>
</evidence>
<keyword evidence="1" id="KW-0678">Repressor</keyword>
<keyword evidence="3" id="KW-0808">Transferase</keyword>
<evidence type="ECO:0000313" key="8">
    <source>
        <dbReference type="Proteomes" id="UP000199134"/>
    </source>
</evidence>
<reference evidence="8" key="1">
    <citation type="submission" date="2016-10" db="EMBL/GenBank/DDBJ databases">
        <authorList>
            <person name="de Groot N.N."/>
        </authorList>
    </citation>
    <scope>NUCLEOTIDE SEQUENCE [LARGE SCALE GENOMIC DNA]</scope>
    <source>
        <strain evidence="8">BP1-145</strain>
    </source>
</reference>
<accession>A0A1H0JIT7</accession>
<comment type="caution">
    <text evidence="7">The sequence shown here is derived from an EMBL/GenBank/DDBJ whole genome shotgun (WGS) entry which is preliminary data.</text>
</comment>
<keyword evidence="4" id="KW-0012">Acyltransferase</keyword>
<proteinExistence type="predicted"/>
<evidence type="ECO:0000256" key="1">
    <source>
        <dbReference type="ARBA" id="ARBA00022491"/>
    </source>
</evidence>
<name>A0A1H0JIT7_9BACT</name>
<gene>
    <name evidence="7" type="ORF">SAMN04487900_1202</name>
</gene>
<keyword evidence="2" id="KW-1277">Toxin-antitoxin system</keyword>
<evidence type="ECO:0000256" key="5">
    <source>
        <dbReference type="ARBA" id="ARBA00049880"/>
    </source>
</evidence>
<dbReference type="CDD" id="cd04301">
    <property type="entry name" value="NAT_SF"/>
    <property type="match status" value="1"/>
</dbReference>
<evidence type="ECO:0000259" key="6">
    <source>
        <dbReference type="PROSITE" id="PS51186"/>
    </source>
</evidence>
<dbReference type="Gene3D" id="3.40.630.30">
    <property type="match status" value="1"/>
</dbReference>
<dbReference type="AlphaFoldDB" id="A0A1H0JIT7"/>
<dbReference type="EMBL" id="FNIW01000020">
    <property type="protein sequence ID" value="SDO43678.1"/>
    <property type="molecule type" value="Genomic_DNA"/>
</dbReference>
<dbReference type="Proteomes" id="UP000199134">
    <property type="component" value="Unassembled WGS sequence"/>
</dbReference>
<dbReference type="InterPro" id="IPR016181">
    <property type="entry name" value="Acyl_CoA_acyltransferase"/>
</dbReference>
<protein>
    <submittedName>
        <fullName evidence="7">Acetyltransferase (GNAT) domain-containing protein</fullName>
    </submittedName>
</protein>
<feature type="domain" description="N-acetyltransferase" evidence="6">
    <location>
        <begin position="12"/>
        <end position="187"/>
    </location>
</feature>
<comment type="catalytic activity">
    <reaction evidence="5">
        <text>glycyl-tRNA(Gly) + acetyl-CoA = N-acetylglycyl-tRNA(Gly) + CoA + H(+)</text>
        <dbReference type="Rhea" id="RHEA:81867"/>
        <dbReference type="Rhea" id="RHEA-COMP:9683"/>
        <dbReference type="Rhea" id="RHEA-COMP:19766"/>
        <dbReference type="ChEBI" id="CHEBI:15378"/>
        <dbReference type="ChEBI" id="CHEBI:57287"/>
        <dbReference type="ChEBI" id="CHEBI:57288"/>
        <dbReference type="ChEBI" id="CHEBI:78522"/>
        <dbReference type="ChEBI" id="CHEBI:232036"/>
    </reaction>
</comment>